<keyword evidence="2" id="KW-0805">Transcription regulation</keyword>
<dbReference type="PANTHER" id="PTHR31221">
    <property type="entry name" value="WRKY TRANSCRIPTION FACTOR PROTEIN 1-RELATED"/>
    <property type="match status" value="1"/>
</dbReference>
<dbReference type="InterPro" id="IPR044810">
    <property type="entry name" value="WRKY_plant"/>
</dbReference>
<dbReference type="SMART" id="SM00774">
    <property type="entry name" value="WRKY"/>
    <property type="match status" value="1"/>
</dbReference>
<evidence type="ECO:0000313" key="9">
    <source>
        <dbReference type="Proteomes" id="UP000826271"/>
    </source>
</evidence>
<feature type="domain" description="WRKY" evidence="7">
    <location>
        <begin position="153"/>
        <end position="218"/>
    </location>
</feature>
<dbReference type="GO" id="GO:0003700">
    <property type="term" value="F:DNA-binding transcription factor activity"/>
    <property type="evidence" value="ECO:0007669"/>
    <property type="project" value="InterPro"/>
</dbReference>
<dbReference type="EMBL" id="WHWC01000018">
    <property type="protein sequence ID" value="KAG8365597.1"/>
    <property type="molecule type" value="Genomic_DNA"/>
</dbReference>
<keyword evidence="9" id="KW-1185">Reference proteome</keyword>
<organism evidence="8 9">
    <name type="scientific">Buddleja alternifolia</name>
    <dbReference type="NCBI Taxonomy" id="168488"/>
    <lineage>
        <taxon>Eukaryota</taxon>
        <taxon>Viridiplantae</taxon>
        <taxon>Streptophyta</taxon>
        <taxon>Embryophyta</taxon>
        <taxon>Tracheophyta</taxon>
        <taxon>Spermatophyta</taxon>
        <taxon>Magnoliopsida</taxon>
        <taxon>eudicotyledons</taxon>
        <taxon>Gunneridae</taxon>
        <taxon>Pentapetalae</taxon>
        <taxon>asterids</taxon>
        <taxon>lamiids</taxon>
        <taxon>Lamiales</taxon>
        <taxon>Scrophulariaceae</taxon>
        <taxon>Buddlejeae</taxon>
        <taxon>Buddleja</taxon>
    </lineage>
</organism>
<reference evidence="8" key="1">
    <citation type="submission" date="2019-10" db="EMBL/GenBank/DDBJ databases">
        <authorList>
            <person name="Zhang R."/>
            <person name="Pan Y."/>
            <person name="Wang J."/>
            <person name="Ma R."/>
            <person name="Yu S."/>
        </authorList>
    </citation>
    <scope>NUCLEOTIDE SEQUENCE</scope>
    <source>
        <strain evidence="8">LA-IB0</strain>
        <tissue evidence="8">Leaf</tissue>
    </source>
</reference>
<dbReference type="AlphaFoldDB" id="A0AAV6WE18"/>
<comment type="caution">
    <text evidence="8">The sequence shown here is derived from an EMBL/GenBank/DDBJ whole genome shotgun (WGS) entry which is preliminary data.</text>
</comment>
<feature type="region of interest" description="Disordered" evidence="6">
    <location>
        <begin position="92"/>
        <end position="143"/>
    </location>
</feature>
<dbReference type="Gene3D" id="2.20.25.80">
    <property type="entry name" value="WRKY domain"/>
    <property type="match status" value="1"/>
</dbReference>
<evidence type="ECO:0000256" key="6">
    <source>
        <dbReference type="SAM" id="MobiDB-lite"/>
    </source>
</evidence>
<evidence type="ECO:0000259" key="7">
    <source>
        <dbReference type="PROSITE" id="PS50811"/>
    </source>
</evidence>
<keyword evidence="3" id="KW-0238">DNA-binding</keyword>
<evidence type="ECO:0000313" key="8">
    <source>
        <dbReference type="EMBL" id="KAG8365597.1"/>
    </source>
</evidence>
<dbReference type="GO" id="GO:0043565">
    <property type="term" value="F:sequence-specific DNA binding"/>
    <property type="evidence" value="ECO:0007669"/>
    <property type="project" value="InterPro"/>
</dbReference>
<comment type="subcellular location">
    <subcellularLocation>
        <location evidence="1">Nucleus</location>
    </subcellularLocation>
</comment>
<dbReference type="Pfam" id="PF03106">
    <property type="entry name" value="WRKY"/>
    <property type="match status" value="1"/>
</dbReference>
<dbReference type="GO" id="GO:0005634">
    <property type="term" value="C:nucleus"/>
    <property type="evidence" value="ECO:0007669"/>
    <property type="project" value="UniProtKB-SubCell"/>
</dbReference>
<dbReference type="Proteomes" id="UP000826271">
    <property type="component" value="Unassembled WGS sequence"/>
</dbReference>
<accession>A0AAV6WE18</accession>
<evidence type="ECO:0000256" key="1">
    <source>
        <dbReference type="ARBA" id="ARBA00004123"/>
    </source>
</evidence>
<dbReference type="PANTHER" id="PTHR31221:SF371">
    <property type="entry name" value="WRKY DOMAIN-CONTAINING PROTEIN"/>
    <property type="match status" value="1"/>
</dbReference>
<evidence type="ECO:0000256" key="4">
    <source>
        <dbReference type="ARBA" id="ARBA00023163"/>
    </source>
</evidence>
<keyword evidence="4" id="KW-0804">Transcription</keyword>
<proteinExistence type="predicted"/>
<dbReference type="SUPFAM" id="SSF118290">
    <property type="entry name" value="WRKY DNA-binding domain"/>
    <property type="match status" value="1"/>
</dbReference>
<name>A0AAV6WE18_9LAMI</name>
<evidence type="ECO:0000256" key="3">
    <source>
        <dbReference type="ARBA" id="ARBA00023125"/>
    </source>
</evidence>
<evidence type="ECO:0000256" key="2">
    <source>
        <dbReference type="ARBA" id="ARBA00023015"/>
    </source>
</evidence>
<dbReference type="PROSITE" id="PS50811">
    <property type="entry name" value="WRKY"/>
    <property type="match status" value="1"/>
</dbReference>
<dbReference type="InterPro" id="IPR003657">
    <property type="entry name" value="WRKY_dom"/>
</dbReference>
<keyword evidence="5" id="KW-0539">Nucleus</keyword>
<dbReference type="FunFam" id="2.20.25.80:FF:000003">
    <property type="entry name" value="WRKY transcription factor 57"/>
    <property type="match status" value="1"/>
</dbReference>
<evidence type="ECO:0000256" key="5">
    <source>
        <dbReference type="ARBA" id="ARBA00023242"/>
    </source>
</evidence>
<protein>
    <recommendedName>
        <fullName evidence="7">WRKY domain-containing protein</fullName>
    </recommendedName>
</protein>
<gene>
    <name evidence="8" type="ORF">BUALT_Bualt18G0122300</name>
</gene>
<sequence length="316" mass="35940">MSEEFNRFYYHQTFTDDDQLRNTSGGAAIFPHSGDNTFTFSTDSSVNGLQMFDPTSYVTFTDFLHGSADYNSFKDGENPAVEAVYGGEIPATPNSLGSSSASEAAEDNEYLNKGKKKKKMAEDGEESSKKEVKAKKKKEKKQREPRFVFMTKSEVDHLDDGYRWRKYGQKAVKNSPYPRSYYRCTTEKCPVKKRLERSFIDPSIVITTYEGQHNHNEPAARRGDMAGMFAPPSMLVPPLPQLQENQSFPPELLVQIPHQHLYSYNGGSTSNLYHQPQTLIQHQQQFHQFTDHGLLQDIIPPAFPNSSIETFTFFSN</sequence>
<dbReference type="InterPro" id="IPR036576">
    <property type="entry name" value="WRKY_dom_sf"/>
</dbReference>
<feature type="compositionally biased region" description="Basic and acidic residues" evidence="6">
    <location>
        <begin position="120"/>
        <end position="131"/>
    </location>
</feature>